<dbReference type="AlphaFoldDB" id="A0A1A0MG68"/>
<reference evidence="3 4" key="1">
    <citation type="submission" date="2016-06" db="EMBL/GenBank/DDBJ databases">
        <authorList>
            <person name="Kjaerup R.B."/>
            <person name="Dalgaard T.S."/>
            <person name="Juul-Madsen H.R."/>
        </authorList>
    </citation>
    <scope>NUCLEOTIDE SEQUENCE [LARGE SCALE GENOMIC DNA]</scope>
    <source>
        <strain evidence="3 4">1199456.5</strain>
    </source>
</reference>
<protein>
    <submittedName>
        <fullName evidence="3">ATPase</fullName>
    </submittedName>
</protein>
<comment type="caution">
    <text evidence="3">The sequence shown here is derived from an EMBL/GenBank/DDBJ whole genome shotgun (WGS) entry which is preliminary data.</text>
</comment>
<feature type="domain" description="Orc1-like AAA ATPase" evidence="2">
    <location>
        <begin position="18"/>
        <end position="205"/>
    </location>
</feature>
<dbReference type="InterPro" id="IPR041664">
    <property type="entry name" value="AAA_16"/>
</dbReference>
<proteinExistence type="predicted"/>
<dbReference type="PANTHER" id="PTHR34301">
    <property type="entry name" value="DNA-BINDING PROTEIN-RELATED"/>
    <property type="match status" value="1"/>
</dbReference>
<dbReference type="SUPFAM" id="SSF52540">
    <property type="entry name" value="P-loop containing nucleoside triphosphate hydrolases"/>
    <property type="match status" value="1"/>
</dbReference>
<dbReference type="Pfam" id="PF13191">
    <property type="entry name" value="AAA_16"/>
    <property type="match status" value="1"/>
</dbReference>
<dbReference type="InterPro" id="IPR027417">
    <property type="entry name" value="P-loop_NTPase"/>
</dbReference>
<accession>A0A1A0MG68</accession>
<name>A0A1A0MG68_MYCMU</name>
<dbReference type="OrthoDB" id="2020141at2"/>
<dbReference type="EMBL" id="LZSF01000203">
    <property type="protein sequence ID" value="OBA83793.1"/>
    <property type="molecule type" value="Genomic_DNA"/>
</dbReference>
<evidence type="ECO:0000259" key="2">
    <source>
        <dbReference type="Pfam" id="PF13191"/>
    </source>
</evidence>
<feature type="region of interest" description="Disordered" evidence="1">
    <location>
        <begin position="1"/>
        <end position="20"/>
    </location>
</feature>
<evidence type="ECO:0000313" key="3">
    <source>
        <dbReference type="EMBL" id="OBA83793.1"/>
    </source>
</evidence>
<sequence length="397" mass="43565">MDPIRNPYTPNAGAQPTTLVGRSPQLDSFDLLLGRLKLGRPEQSMIIKGLRGVGKTVLLGQFRQKALEANWVVLELEVQKNDDTEFRRTIASRTRTALLELSPKARWTERATAAAAVLKSFSLSIDPSGALQLGFDGAPAEGQADHGELSLDLTDLFVAVGEAAQSAGRGLVLLFDEVQFLTRSQLEAVIAAMHKTVQRKLPITMVGAGLPQVAELAGDAKSYAERLFKFPTIGNLEEDDAREALAGPARIEGVVFQPTALDLALEITGSYPYFLQELGYAAWGVAEGTAINRTDVQQAEEVYLSKLDESFFRVRFDRCTERQKQYLRAMAELGSGKQKAQDVAAILGKQSPQVAPFRSELIAMGLLYTPDHGYADFTVPHFDQYMKRVMPELSEMS</sequence>
<dbReference type="PANTHER" id="PTHR34301:SF8">
    <property type="entry name" value="ATPASE DOMAIN-CONTAINING PROTEIN"/>
    <property type="match status" value="1"/>
</dbReference>
<evidence type="ECO:0000256" key="1">
    <source>
        <dbReference type="SAM" id="MobiDB-lite"/>
    </source>
</evidence>
<gene>
    <name evidence="3" type="ORF">A5642_26215</name>
</gene>
<dbReference type="Gene3D" id="3.40.50.300">
    <property type="entry name" value="P-loop containing nucleotide triphosphate hydrolases"/>
    <property type="match status" value="1"/>
</dbReference>
<dbReference type="RefSeq" id="WP_064859951.1">
    <property type="nucleotide sequence ID" value="NZ_LZSF01000203.1"/>
</dbReference>
<evidence type="ECO:0000313" key="4">
    <source>
        <dbReference type="Proteomes" id="UP000093962"/>
    </source>
</evidence>
<feature type="compositionally biased region" description="Polar residues" evidence="1">
    <location>
        <begin position="8"/>
        <end position="20"/>
    </location>
</feature>
<dbReference type="Proteomes" id="UP000093962">
    <property type="component" value="Unassembled WGS sequence"/>
</dbReference>
<organism evidence="3 4">
    <name type="scientific">Mycolicibacterium mucogenicum</name>
    <name type="common">Mycobacterium mucogenicum</name>
    <dbReference type="NCBI Taxonomy" id="56689"/>
    <lineage>
        <taxon>Bacteria</taxon>
        <taxon>Bacillati</taxon>
        <taxon>Actinomycetota</taxon>
        <taxon>Actinomycetes</taxon>
        <taxon>Mycobacteriales</taxon>
        <taxon>Mycobacteriaceae</taxon>
        <taxon>Mycolicibacterium</taxon>
    </lineage>
</organism>